<dbReference type="InterPro" id="IPR036182">
    <property type="entry name" value="PCuAC_sf"/>
</dbReference>
<sequence length="181" mass="19145">MAVHLDGEIMKRSHFAVLFCAALSCSAYALPQALADNQPSQPVLPEQVDAQKDITIFDTSLHLASEGEPATVYFALSNASETAHLLTGVSSPVCQKLVGHHADQESTGGTRVLFTHLALPGNSTLVFPPGGYHLLCFGLSNNVHANQNVPFTFTFMGGSSKTVSVPVQDAGTDAESDHKPD</sequence>
<dbReference type="PANTHER" id="PTHR36302:SF1">
    <property type="entry name" value="COPPER CHAPERONE PCU(A)C"/>
    <property type="match status" value="1"/>
</dbReference>
<dbReference type="InterPro" id="IPR007410">
    <property type="entry name" value="LpqE-like"/>
</dbReference>
<organism evidence="2 3">
    <name type="scientific">Acetobacter pomorum DM001</name>
    <dbReference type="NCBI Taxonomy" id="945681"/>
    <lineage>
        <taxon>Bacteria</taxon>
        <taxon>Pseudomonadati</taxon>
        <taxon>Pseudomonadota</taxon>
        <taxon>Alphaproteobacteria</taxon>
        <taxon>Acetobacterales</taxon>
        <taxon>Acetobacteraceae</taxon>
        <taxon>Acetobacter</taxon>
    </lineage>
</organism>
<dbReference type="Pfam" id="PF04314">
    <property type="entry name" value="PCuAC"/>
    <property type="match status" value="1"/>
</dbReference>
<keyword evidence="1" id="KW-0732">Signal</keyword>
<proteinExistence type="predicted"/>
<evidence type="ECO:0000313" key="2">
    <source>
        <dbReference type="EMBL" id="EGE48993.1"/>
    </source>
</evidence>
<dbReference type="InterPro" id="IPR058248">
    <property type="entry name" value="Lxx211020-like"/>
</dbReference>
<dbReference type="Gene3D" id="2.60.40.1890">
    <property type="entry name" value="PCu(A)C copper chaperone"/>
    <property type="match status" value="1"/>
</dbReference>
<reference evidence="2 3" key="1">
    <citation type="journal article" date="2011" name="Science">
        <title>Drosophila microbiome modulates host developmental and metabolic homeostasis via insulin signaling.</title>
        <authorList>
            <person name="Shin S.C."/>
            <person name="Kim S.H."/>
            <person name="You H."/>
            <person name="Kim B."/>
            <person name="Kim A.C."/>
            <person name="Lee K.A."/>
            <person name="Yoon J.H."/>
            <person name="Ryu J.H."/>
            <person name="Lee W.J."/>
        </authorList>
    </citation>
    <scope>NUCLEOTIDE SEQUENCE [LARGE SCALE GENOMIC DNA]</scope>
    <source>
        <strain evidence="2 3">DM001</strain>
    </source>
</reference>
<comment type="caution">
    <text evidence="2">The sequence shown here is derived from an EMBL/GenBank/DDBJ whole genome shotgun (WGS) entry which is preliminary data.</text>
</comment>
<accession>F1YQV8</accession>
<feature type="chain" id="PRO_5003272135" description="Copper chaperone PCu(A)C" evidence="1">
    <location>
        <begin position="30"/>
        <end position="181"/>
    </location>
</feature>
<dbReference type="AlphaFoldDB" id="F1YQV8"/>
<evidence type="ECO:0008006" key="4">
    <source>
        <dbReference type="Google" id="ProtNLM"/>
    </source>
</evidence>
<dbReference type="SUPFAM" id="SSF110087">
    <property type="entry name" value="DR1885-like metal-binding protein"/>
    <property type="match status" value="1"/>
</dbReference>
<evidence type="ECO:0000313" key="3">
    <source>
        <dbReference type="Proteomes" id="UP000018454"/>
    </source>
</evidence>
<name>F1YQV8_9PROT</name>
<gene>
    <name evidence="2" type="ORF">APO_0278</name>
</gene>
<evidence type="ECO:0000256" key="1">
    <source>
        <dbReference type="SAM" id="SignalP"/>
    </source>
</evidence>
<dbReference type="EMBL" id="AEUP01000004">
    <property type="protein sequence ID" value="EGE48993.1"/>
    <property type="molecule type" value="Genomic_DNA"/>
</dbReference>
<dbReference type="Proteomes" id="UP000018454">
    <property type="component" value="Unassembled WGS sequence"/>
</dbReference>
<dbReference type="PANTHER" id="PTHR36302">
    <property type="entry name" value="BLR7088 PROTEIN"/>
    <property type="match status" value="1"/>
</dbReference>
<feature type="signal peptide" evidence="1">
    <location>
        <begin position="1"/>
        <end position="29"/>
    </location>
</feature>
<protein>
    <recommendedName>
        <fullName evidence="4">Copper chaperone PCu(A)C</fullName>
    </recommendedName>
</protein>